<dbReference type="EMBL" id="CP154795">
    <property type="protein sequence ID" value="XAN09024.1"/>
    <property type="molecule type" value="Genomic_DNA"/>
</dbReference>
<dbReference type="NCBIfam" id="TIGR00654">
    <property type="entry name" value="PhzF_family"/>
    <property type="match status" value="1"/>
</dbReference>
<organism evidence="1 2">
    <name type="scientific">Ammonicoccus fulvus</name>
    <dbReference type="NCBI Taxonomy" id="3138240"/>
    <lineage>
        <taxon>Bacteria</taxon>
        <taxon>Bacillati</taxon>
        <taxon>Actinomycetota</taxon>
        <taxon>Actinomycetes</taxon>
        <taxon>Propionibacteriales</taxon>
        <taxon>Propionibacteriaceae</taxon>
        <taxon>Ammonicoccus</taxon>
    </lineage>
</organism>
<dbReference type="PIRSF" id="PIRSF016184">
    <property type="entry name" value="PhzC_PhzF"/>
    <property type="match status" value="1"/>
</dbReference>
<keyword evidence="2" id="KW-1185">Reference proteome</keyword>
<dbReference type="PANTHER" id="PTHR13774">
    <property type="entry name" value="PHENAZINE BIOSYNTHESIS PROTEIN"/>
    <property type="match status" value="1"/>
</dbReference>
<evidence type="ECO:0000313" key="1">
    <source>
        <dbReference type="EMBL" id="XAN09024.1"/>
    </source>
</evidence>
<sequence>MTHDFDQVDVFSSQRFGGNPLAVVHAADDLDDATMAAFARWTNLSETTFLLPPTDPAADYRVRIWTPSGELPFAGHPTLGSCRAWLERGGVPKGERIVQECGVGLVEIRGDGERLAFAAPPLLRSGEVDPAERESVLAALGVDALAVEWIDNGPGWVGVLVASAEEVLSLAPDWSRGTHKVAVIGAYASGAHEADVEVRCFFDGFEDPVTGSANAGLALWLIGAGVLPESYVASQGTAMGRTGRVFIDRDEEATWVGGYARPTISGVLAG</sequence>
<gene>
    <name evidence="1" type="ORF">AADG42_17465</name>
</gene>
<protein>
    <submittedName>
        <fullName evidence="1">PhzF family phenazine biosynthesis protein</fullName>
    </submittedName>
</protein>
<dbReference type="PANTHER" id="PTHR13774:SF32">
    <property type="entry name" value="ANTISENSE-ENHANCING SEQUENCE 1"/>
    <property type="match status" value="1"/>
</dbReference>
<dbReference type="Pfam" id="PF02567">
    <property type="entry name" value="PhzC-PhzF"/>
    <property type="match status" value="1"/>
</dbReference>
<dbReference type="Gene3D" id="3.10.310.10">
    <property type="entry name" value="Diaminopimelate Epimerase, Chain A, domain 1"/>
    <property type="match status" value="2"/>
</dbReference>
<evidence type="ECO:0000313" key="2">
    <source>
        <dbReference type="Proteomes" id="UP001442841"/>
    </source>
</evidence>
<reference evidence="1 2" key="1">
    <citation type="submission" date="2024-04" db="EMBL/GenBank/DDBJ databases">
        <title>Isolation of an actinomycete strain from pig manure.</title>
        <authorList>
            <person name="Gong T."/>
            <person name="Yu Z."/>
            <person name="An M."/>
            <person name="Wei C."/>
            <person name="Yang W."/>
            <person name="Liu L."/>
        </authorList>
    </citation>
    <scope>NUCLEOTIDE SEQUENCE [LARGE SCALE GENOMIC DNA]</scope>
    <source>
        <strain evidence="1 2">ZF39</strain>
    </source>
</reference>
<dbReference type="Proteomes" id="UP001442841">
    <property type="component" value="Chromosome"/>
</dbReference>
<accession>A0ABZ3FVD5</accession>
<dbReference type="SUPFAM" id="SSF54506">
    <property type="entry name" value="Diaminopimelate epimerase-like"/>
    <property type="match status" value="1"/>
</dbReference>
<proteinExistence type="predicted"/>
<dbReference type="InterPro" id="IPR003719">
    <property type="entry name" value="Phenazine_PhzF-like"/>
</dbReference>
<dbReference type="RefSeq" id="WP_425310458.1">
    <property type="nucleotide sequence ID" value="NZ_CP154795.1"/>
</dbReference>
<name>A0ABZ3FVD5_9ACTN</name>